<proteinExistence type="predicted"/>
<dbReference type="Proteomes" id="UP000186922">
    <property type="component" value="Unassembled WGS sequence"/>
</dbReference>
<evidence type="ECO:0000313" key="2">
    <source>
        <dbReference type="EMBL" id="GAV05561.1"/>
    </source>
</evidence>
<protein>
    <submittedName>
        <fullName evidence="2">Uncharacterized protein</fullName>
    </submittedName>
</protein>
<dbReference type="AlphaFoldDB" id="A0A1D1VWW7"/>
<accession>A0A1D1VWW7</accession>
<keyword evidence="3" id="KW-1185">Reference proteome</keyword>
<name>A0A1D1VWW7_RAMVA</name>
<reference evidence="2 3" key="1">
    <citation type="journal article" date="2016" name="Nat. Commun.">
        <title>Extremotolerant tardigrade genome and improved radiotolerance of human cultured cells by tardigrade-unique protein.</title>
        <authorList>
            <person name="Hashimoto T."/>
            <person name="Horikawa D.D."/>
            <person name="Saito Y."/>
            <person name="Kuwahara H."/>
            <person name="Kozuka-Hata H."/>
            <person name="Shin-I T."/>
            <person name="Minakuchi Y."/>
            <person name="Ohishi K."/>
            <person name="Motoyama A."/>
            <person name="Aizu T."/>
            <person name="Enomoto A."/>
            <person name="Kondo K."/>
            <person name="Tanaka S."/>
            <person name="Hara Y."/>
            <person name="Koshikawa S."/>
            <person name="Sagara H."/>
            <person name="Miura T."/>
            <person name="Yokobori S."/>
            <person name="Miyagawa K."/>
            <person name="Suzuki Y."/>
            <person name="Kubo T."/>
            <person name="Oyama M."/>
            <person name="Kohara Y."/>
            <person name="Fujiyama A."/>
            <person name="Arakawa K."/>
            <person name="Katayama T."/>
            <person name="Toyoda A."/>
            <person name="Kunieda T."/>
        </authorList>
    </citation>
    <scope>NUCLEOTIDE SEQUENCE [LARGE SCALE GENOMIC DNA]</scope>
    <source>
        <strain evidence="2 3">YOKOZUNA-1</strain>
    </source>
</reference>
<comment type="caution">
    <text evidence="2">The sequence shown here is derived from an EMBL/GenBank/DDBJ whole genome shotgun (WGS) entry which is preliminary data.</text>
</comment>
<evidence type="ECO:0000313" key="3">
    <source>
        <dbReference type="Proteomes" id="UP000186922"/>
    </source>
</evidence>
<organism evidence="2 3">
    <name type="scientific">Ramazzottius varieornatus</name>
    <name type="common">Water bear</name>
    <name type="synonym">Tardigrade</name>
    <dbReference type="NCBI Taxonomy" id="947166"/>
    <lineage>
        <taxon>Eukaryota</taxon>
        <taxon>Metazoa</taxon>
        <taxon>Ecdysozoa</taxon>
        <taxon>Tardigrada</taxon>
        <taxon>Eutardigrada</taxon>
        <taxon>Parachela</taxon>
        <taxon>Hypsibioidea</taxon>
        <taxon>Ramazzottiidae</taxon>
        <taxon>Ramazzottius</taxon>
    </lineage>
</organism>
<feature type="region of interest" description="Disordered" evidence="1">
    <location>
        <begin position="1"/>
        <end position="29"/>
    </location>
</feature>
<gene>
    <name evidence="2" type="primary">RvY_15667-1</name>
    <name evidence="2" type="synonym">RvY_15667.1</name>
    <name evidence="2" type="ORF">RvY_15667</name>
</gene>
<evidence type="ECO:0000256" key="1">
    <source>
        <dbReference type="SAM" id="MobiDB-lite"/>
    </source>
</evidence>
<sequence>MERLSGQAAVKLADDDQMSNLSSTSQKHVDLGAKYTWDTRVGRQEQ</sequence>
<dbReference type="EMBL" id="BDGG01000012">
    <property type="protein sequence ID" value="GAV05561.1"/>
    <property type="molecule type" value="Genomic_DNA"/>
</dbReference>